<keyword evidence="1" id="KW-0732">Signal</keyword>
<reference evidence="2 3" key="1">
    <citation type="journal article" date="2021" name="Elife">
        <title>Chloroplast acquisition without the gene transfer in kleptoplastic sea slugs, Plakobranchus ocellatus.</title>
        <authorList>
            <person name="Maeda T."/>
            <person name="Takahashi S."/>
            <person name="Yoshida T."/>
            <person name="Shimamura S."/>
            <person name="Takaki Y."/>
            <person name="Nagai Y."/>
            <person name="Toyoda A."/>
            <person name="Suzuki Y."/>
            <person name="Arimoto A."/>
            <person name="Ishii H."/>
            <person name="Satoh N."/>
            <person name="Nishiyama T."/>
            <person name="Hasebe M."/>
            <person name="Maruyama T."/>
            <person name="Minagawa J."/>
            <person name="Obokata J."/>
            <person name="Shigenobu S."/>
        </authorList>
    </citation>
    <scope>NUCLEOTIDE SEQUENCE [LARGE SCALE GENOMIC DNA]</scope>
</reference>
<proteinExistence type="predicted"/>
<accession>A0AAV4FVR6</accession>
<feature type="chain" id="PRO_5043910007" description="VWFD domain-containing protein" evidence="1">
    <location>
        <begin position="17"/>
        <end position="384"/>
    </location>
</feature>
<comment type="caution">
    <text evidence="2">The sequence shown here is derived from an EMBL/GenBank/DDBJ whole genome shotgun (WGS) entry which is preliminary data.</text>
</comment>
<dbReference type="AlphaFoldDB" id="A0AAV4FVR6"/>
<evidence type="ECO:0000313" key="3">
    <source>
        <dbReference type="Proteomes" id="UP000762676"/>
    </source>
</evidence>
<name>A0AAV4FVR6_9GAST</name>
<feature type="signal peptide" evidence="1">
    <location>
        <begin position="1"/>
        <end position="16"/>
    </location>
</feature>
<organism evidence="2 3">
    <name type="scientific">Elysia marginata</name>
    <dbReference type="NCBI Taxonomy" id="1093978"/>
    <lineage>
        <taxon>Eukaryota</taxon>
        <taxon>Metazoa</taxon>
        <taxon>Spiralia</taxon>
        <taxon>Lophotrochozoa</taxon>
        <taxon>Mollusca</taxon>
        <taxon>Gastropoda</taxon>
        <taxon>Heterobranchia</taxon>
        <taxon>Euthyneura</taxon>
        <taxon>Panpulmonata</taxon>
        <taxon>Sacoglossa</taxon>
        <taxon>Placobranchoidea</taxon>
        <taxon>Plakobranchidae</taxon>
        <taxon>Elysia</taxon>
    </lineage>
</organism>
<evidence type="ECO:0008006" key="4">
    <source>
        <dbReference type="Google" id="ProtNLM"/>
    </source>
</evidence>
<dbReference type="Proteomes" id="UP000762676">
    <property type="component" value="Unassembled WGS sequence"/>
</dbReference>
<protein>
    <recommendedName>
        <fullName evidence="4">VWFD domain-containing protein</fullName>
    </recommendedName>
</protein>
<sequence length="384" mass="43558">MKVIILFLALFAVSFAQNNVCDSRGRSCIVGKAECIGGKCVCQAPNTWGDGAFNCYKPNEVAAQVLNDPVLTNFNNESLEFPFPCRYLTTHFINDMMVGGNKIGTCEFMIYSFNAKKRGKFFLHGYDVATALRYDSGEVVKMSSRHYGVAKYGVYHFKNRAILGEFNQDGPWRDDRIRYADEANKVYVFGGRDVPNNQHIYSAEQCGLRVTFVPYDIKDRRAQPSMPGISISVNTNYNTRWLSRDEVVALPPGVSFADKQINQLSIEQSMFVRAFKTPFVQNQPMKDKGKCDATKKAFHKCTRPEVRKAMTNCYWILNQPRFMYCFDKSRSARNILRLFSTCIKVFCGSAKCSKVQDMIIKSGCDSVRDIPELPGFMNGDFCPK</sequence>
<dbReference type="EMBL" id="BMAT01008079">
    <property type="protein sequence ID" value="GFR77457.1"/>
    <property type="molecule type" value="Genomic_DNA"/>
</dbReference>
<evidence type="ECO:0000256" key="1">
    <source>
        <dbReference type="SAM" id="SignalP"/>
    </source>
</evidence>
<gene>
    <name evidence="2" type="ORF">ElyMa_003968700</name>
</gene>
<evidence type="ECO:0000313" key="2">
    <source>
        <dbReference type="EMBL" id="GFR77457.1"/>
    </source>
</evidence>
<keyword evidence="3" id="KW-1185">Reference proteome</keyword>